<accession>A0A3A6VXZ6</accession>
<dbReference type="AlphaFoldDB" id="A0A3A6VXZ6"/>
<name>A0A3A6VXZ6_LEGPN</name>
<proteinExistence type="predicted"/>
<dbReference type="RefSeq" id="WP_011212826.1">
    <property type="nucleotide sequence ID" value="NZ_CP021281.1"/>
</dbReference>
<organism evidence="1 2">
    <name type="scientific">Legionella pneumophila subsp. pneumophila</name>
    <dbReference type="NCBI Taxonomy" id="91891"/>
    <lineage>
        <taxon>Bacteria</taxon>
        <taxon>Pseudomonadati</taxon>
        <taxon>Pseudomonadota</taxon>
        <taxon>Gammaproteobacteria</taxon>
        <taxon>Legionellales</taxon>
        <taxon>Legionellaceae</taxon>
        <taxon>Legionella</taxon>
    </lineage>
</organism>
<dbReference type="EMBL" id="QWDR01000001">
    <property type="protein sequence ID" value="RJY33878.1"/>
    <property type="molecule type" value="Genomic_DNA"/>
</dbReference>
<evidence type="ECO:0000313" key="1">
    <source>
        <dbReference type="EMBL" id="RJY33878.1"/>
    </source>
</evidence>
<comment type="caution">
    <text evidence="1">The sequence shown here is derived from an EMBL/GenBank/DDBJ whole genome shotgun (WGS) entry which is preliminary data.</text>
</comment>
<reference evidence="1 2" key="1">
    <citation type="submission" date="2018-08" db="EMBL/GenBank/DDBJ databases">
        <title>Genome Sequences of Legionella pneumophila subsp. pneumophila Isolates, Recovered from a Drinking Water System in a Large Builging.</title>
        <authorList>
            <person name="Gomez-Alvarez V."/>
            <person name="Boczek L."/>
            <person name="King D."/>
            <person name="Pemberton A."/>
            <person name="Pfaller S."/>
            <person name="Rodgers M."/>
            <person name="Santodomingo J."/>
            <person name="Revetta R."/>
        </authorList>
    </citation>
    <scope>NUCLEOTIDE SEQUENCE [LARGE SCALE GENOMIC DNA]</scope>
    <source>
        <strain evidence="1 2">L01C.1</strain>
    </source>
</reference>
<sequence length="274" mass="31651">MSTLISFFEQHPVFTQDEYRQFLLSQGTTNPNTQRELLAYHLKKQHIIRIRRSLFASIPAAFRDVAEEFPVDSYLLAGRITQDAVIAYHSAFDLHGVSYSLHHQCLYLSDQLIRPFKFKEADFIRLPFPNSLLEQDATQMDVLSIDRQGLDVKVTSLERTLVDVLDRPNYGGGWEEIWKTADHISILNLDKVINYAQLLNNATTTAKLGFFLEHFKQQFGVDESSLKLLEAQKPSGVHYLERGKRESGKLLKRWNLVVPTYILDHSWDEPNEDV</sequence>
<protein>
    <submittedName>
        <fullName evidence="1">Transcriptional regulator</fullName>
    </submittedName>
</protein>
<gene>
    <name evidence="1" type="ORF">D1H98_03530</name>
</gene>
<dbReference type="Proteomes" id="UP000277145">
    <property type="component" value="Unassembled WGS sequence"/>
</dbReference>
<evidence type="ECO:0000313" key="2">
    <source>
        <dbReference type="Proteomes" id="UP000277145"/>
    </source>
</evidence>